<proteinExistence type="predicted"/>
<reference evidence="1" key="2">
    <citation type="submission" date="2013-05" db="EMBL/GenBank/DDBJ databases">
        <authorList>
            <person name="Carter J.-M."/>
            <person name="Baker S.C."/>
            <person name="Pink R."/>
            <person name="Carter D.R.F."/>
            <person name="Collins A."/>
            <person name="Tomlin J."/>
            <person name="Gibbs M."/>
            <person name="Breuker C.J."/>
        </authorList>
    </citation>
    <scope>NUCLEOTIDE SEQUENCE</scope>
    <source>
        <tissue evidence="1">Ovary</tissue>
    </source>
</reference>
<dbReference type="EMBL" id="GAIX01013705">
    <property type="protein sequence ID" value="JAA78855.1"/>
    <property type="molecule type" value="Transcribed_RNA"/>
</dbReference>
<evidence type="ECO:0000313" key="1">
    <source>
        <dbReference type="EMBL" id="JAA78855.1"/>
    </source>
</evidence>
<accession>S4NYV9</accession>
<sequence length="90" mass="10242">MVLCYRFSCTFQFFPSSGGSNHSFSSGRSYSSTHGTLCTARIGRRYKIISPDYFPLQGIKSTCPPSNRRSLPPFIISPILFEYYFHPCAR</sequence>
<name>S4NYV9_9NEOP</name>
<reference evidence="1" key="1">
    <citation type="journal article" date="2013" name="BMC Genomics">
        <title>Unscrambling butterfly oogenesis.</title>
        <authorList>
            <person name="Carter J.M."/>
            <person name="Baker S.C."/>
            <person name="Pink R."/>
            <person name="Carter D.R."/>
            <person name="Collins A."/>
            <person name="Tomlin J."/>
            <person name="Gibbs M."/>
            <person name="Breuker C.J."/>
        </authorList>
    </citation>
    <scope>NUCLEOTIDE SEQUENCE</scope>
    <source>
        <tissue evidence="1">Ovary</tissue>
    </source>
</reference>
<protein>
    <submittedName>
        <fullName evidence="1">Uncharacterized protein</fullName>
    </submittedName>
</protein>
<feature type="non-terminal residue" evidence="1">
    <location>
        <position position="90"/>
    </location>
</feature>
<dbReference type="AlphaFoldDB" id="S4NYV9"/>
<organism evidence="1">
    <name type="scientific">Pararge aegeria</name>
    <name type="common">speckled wood butterfly</name>
    <dbReference type="NCBI Taxonomy" id="116150"/>
    <lineage>
        <taxon>Eukaryota</taxon>
        <taxon>Metazoa</taxon>
        <taxon>Ecdysozoa</taxon>
        <taxon>Arthropoda</taxon>
        <taxon>Hexapoda</taxon>
        <taxon>Insecta</taxon>
        <taxon>Pterygota</taxon>
        <taxon>Neoptera</taxon>
        <taxon>Endopterygota</taxon>
        <taxon>Lepidoptera</taxon>
        <taxon>Glossata</taxon>
        <taxon>Ditrysia</taxon>
        <taxon>Papilionoidea</taxon>
        <taxon>Nymphalidae</taxon>
        <taxon>Satyrinae</taxon>
        <taxon>Satyrini</taxon>
        <taxon>Parargina</taxon>
        <taxon>Pararge</taxon>
    </lineage>
</organism>